<dbReference type="Proteomes" id="UP000265715">
    <property type="component" value="Unassembled WGS sequence"/>
</dbReference>
<protein>
    <submittedName>
        <fullName evidence="2">Integron-associated effector binding protein</fullName>
    </submittedName>
</protein>
<organism evidence="2 3">
    <name type="scientific">Calidithermus terrae</name>
    <dbReference type="NCBI Taxonomy" id="1408545"/>
    <lineage>
        <taxon>Bacteria</taxon>
        <taxon>Thermotogati</taxon>
        <taxon>Deinococcota</taxon>
        <taxon>Deinococci</taxon>
        <taxon>Thermales</taxon>
        <taxon>Thermaceae</taxon>
        <taxon>Calidithermus</taxon>
    </lineage>
</organism>
<evidence type="ECO:0000259" key="1">
    <source>
        <dbReference type="SMART" id="SM00871"/>
    </source>
</evidence>
<keyword evidence="3" id="KW-1185">Reference proteome</keyword>
<feature type="domain" description="AraC effector-binding" evidence="1">
    <location>
        <begin position="1"/>
        <end position="144"/>
    </location>
</feature>
<gene>
    <name evidence="2" type="ORF">Mterra_02492</name>
</gene>
<name>A0A399EH55_9DEIN</name>
<reference evidence="2 3" key="1">
    <citation type="submission" date="2018-08" db="EMBL/GenBank/DDBJ databases">
        <title>Meiothermus terrae DSM 26712 genome sequencing project.</title>
        <authorList>
            <person name="Da Costa M.S."/>
            <person name="Albuquerque L."/>
            <person name="Raposo P."/>
            <person name="Froufe H.J.C."/>
            <person name="Barroso C.S."/>
            <person name="Egas C."/>
        </authorList>
    </citation>
    <scope>NUCLEOTIDE SEQUENCE [LARGE SCALE GENOMIC DNA]</scope>
    <source>
        <strain evidence="2 3">DSM 26712</strain>
    </source>
</reference>
<dbReference type="InterPro" id="IPR011256">
    <property type="entry name" value="Reg_factor_effector_dom_sf"/>
</dbReference>
<dbReference type="InterPro" id="IPR029441">
    <property type="entry name" value="Cass2"/>
</dbReference>
<dbReference type="InterPro" id="IPR010499">
    <property type="entry name" value="AraC_E-bd"/>
</dbReference>
<dbReference type="Gene3D" id="3.20.80.10">
    <property type="entry name" value="Regulatory factor, effector binding domain"/>
    <property type="match status" value="1"/>
</dbReference>
<sequence>MEVVQEGPFKVVGLKVVARWEELWREMPRAWEEFIARHGAVVHRLEPAFVDVSLGKSGDLYVQVVGSRVHAFEDVPPGMVALEIPAQRYVRYRHAGPVEGIALSFGRMYAWAKDNGLEADEFKLDVGYTAGGAEQEHELFVRVKP</sequence>
<evidence type="ECO:0000313" key="2">
    <source>
        <dbReference type="EMBL" id="RIH82883.1"/>
    </source>
</evidence>
<accession>A0A399EH55</accession>
<dbReference type="RefSeq" id="WP_119315512.1">
    <property type="nucleotide sequence ID" value="NZ_QXDL01000106.1"/>
</dbReference>
<dbReference type="OrthoDB" id="8560232at2"/>
<comment type="caution">
    <text evidence="2">The sequence shown here is derived from an EMBL/GenBank/DDBJ whole genome shotgun (WGS) entry which is preliminary data.</text>
</comment>
<dbReference type="AlphaFoldDB" id="A0A399EH55"/>
<dbReference type="SUPFAM" id="SSF55136">
    <property type="entry name" value="Probable bacterial effector-binding domain"/>
    <property type="match status" value="1"/>
</dbReference>
<proteinExistence type="predicted"/>
<dbReference type="EMBL" id="QXDL01000106">
    <property type="protein sequence ID" value="RIH82883.1"/>
    <property type="molecule type" value="Genomic_DNA"/>
</dbReference>
<dbReference type="Pfam" id="PF14526">
    <property type="entry name" value="Cass2"/>
    <property type="match status" value="1"/>
</dbReference>
<dbReference type="SMART" id="SM00871">
    <property type="entry name" value="AraC_E_bind"/>
    <property type="match status" value="1"/>
</dbReference>
<evidence type="ECO:0000313" key="3">
    <source>
        <dbReference type="Proteomes" id="UP000265715"/>
    </source>
</evidence>